<proteinExistence type="inferred from homology"/>
<comment type="similarity">
    <text evidence="2">Belongs to the CcmF/CycK/Ccl1/NrfE/CcsA family.</text>
</comment>
<dbReference type="Proteomes" id="UP000253987">
    <property type="component" value="Unassembled WGS sequence"/>
</dbReference>
<dbReference type="InterPro" id="IPR002541">
    <property type="entry name" value="Cyt_c_assembly"/>
</dbReference>
<evidence type="ECO:0000256" key="5">
    <source>
        <dbReference type="ARBA" id="ARBA00022692"/>
    </source>
</evidence>
<comment type="function">
    <text evidence="9">Required for the biogenesis of c-type cytochromes. Possible subunit of a heme lyase.</text>
</comment>
<dbReference type="PANTHER" id="PTHR43653">
    <property type="entry name" value="CYTOCHROME C ASSEMBLY PROTEIN-RELATED"/>
    <property type="match status" value="1"/>
</dbReference>
<feature type="transmembrane region" description="Helical" evidence="11">
    <location>
        <begin position="490"/>
        <end position="515"/>
    </location>
</feature>
<feature type="transmembrane region" description="Helical" evidence="11">
    <location>
        <begin position="619"/>
        <end position="636"/>
    </location>
</feature>
<dbReference type="AlphaFoldDB" id="A0A2V3ZYU7"/>
<feature type="transmembrane region" description="Helical" evidence="11">
    <location>
        <begin position="210"/>
        <end position="230"/>
    </location>
</feature>
<feature type="transmembrane region" description="Helical" evidence="11">
    <location>
        <begin position="42"/>
        <end position="62"/>
    </location>
</feature>
<dbReference type="EMBL" id="QFWX01000004">
    <property type="protein sequence ID" value="PXX90991.1"/>
    <property type="molecule type" value="Genomic_DNA"/>
</dbReference>
<feature type="transmembrane region" description="Helical" evidence="11">
    <location>
        <begin position="125"/>
        <end position="143"/>
    </location>
</feature>
<evidence type="ECO:0000256" key="9">
    <source>
        <dbReference type="ARBA" id="ARBA00037230"/>
    </source>
</evidence>
<evidence type="ECO:0000256" key="4">
    <source>
        <dbReference type="ARBA" id="ARBA00022519"/>
    </source>
</evidence>
<feature type="domain" description="Cytochrome c-type biogenesis protein CcmF C-terminal" evidence="13">
    <location>
        <begin position="316"/>
        <end position="638"/>
    </location>
</feature>
<feature type="transmembrane region" description="Helical" evidence="11">
    <location>
        <begin position="96"/>
        <end position="113"/>
    </location>
</feature>
<evidence type="ECO:0000256" key="6">
    <source>
        <dbReference type="ARBA" id="ARBA00022748"/>
    </source>
</evidence>
<feature type="transmembrane region" description="Helical" evidence="11">
    <location>
        <begin position="395"/>
        <end position="414"/>
    </location>
</feature>
<dbReference type="GO" id="GO:0020037">
    <property type="term" value="F:heme binding"/>
    <property type="evidence" value="ECO:0007669"/>
    <property type="project" value="InterPro"/>
</dbReference>
<dbReference type="NCBIfam" id="NF007691">
    <property type="entry name" value="PRK10369.1"/>
    <property type="match status" value="1"/>
</dbReference>
<organism evidence="14 15">
    <name type="scientific">Marinobacter vulgaris</name>
    <dbReference type="NCBI Taxonomy" id="1928331"/>
    <lineage>
        <taxon>Bacteria</taxon>
        <taxon>Pseudomonadati</taxon>
        <taxon>Pseudomonadota</taxon>
        <taxon>Gammaproteobacteria</taxon>
        <taxon>Pseudomonadales</taxon>
        <taxon>Marinobacteraceae</taxon>
        <taxon>Marinobacter</taxon>
    </lineage>
</organism>
<feature type="transmembrane region" description="Helical" evidence="11">
    <location>
        <begin position="314"/>
        <end position="332"/>
    </location>
</feature>
<dbReference type="PRINTS" id="PR01411">
    <property type="entry name" value="CCMFBIOGNSIS"/>
</dbReference>
<gene>
    <name evidence="14" type="ORF">DIT71_10810</name>
</gene>
<keyword evidence="3" id="KW-1003">Cell membrane</keyword>
<evidence type="ECO:0000313" key="14">
    <source>
        <dbReference type="EMBL" id="PXX90991.1"/>
    </source>
</evidence>
<dbReference type="InterPro" id="IPR003567">
    <property type="entry name" value="Cyt_c_biogenesis"/>
</dbReference>
<dbReference type="PRINTS" id="PR01410">
    <property type="entry name" value="CCBIOGENESIS"/>
</dbReference>
<evidence type="ECO:0000256" key="8">
    <source>
        <dbReference type="ARBA" id="ARBA00023136"/>
    </source>
</evidence>
<evidence type="ECO:0000259" key="12">
    <source>
        <dbReference type="Pfam" id="PF01578"/>
    </source>
</evidence>
<reference evidence="15" key="1">
    <citation type="submission" date="2018-05" db="EMBL/GenBank/DDBJ databases">
        <authorList>
            <person name="Lu D."/>
        </authorList>
    </citation>
    <scope>NUCLEOTIDE SEQUENCE [LARGE SCALE GENOMIC DNA]</scope>
    <source>
        <strain evidence="15">F01</strain>
    </source>
</reference>
<feature type="transmembrane region" description="Helical" evidence="11">
    <location>
        <begin position="450"/>
        <end position="470"/>
    </location>
</feature>
<keyword evidence="14" id="KW-0456">Lyase</keyword>
<evidence type="ECO:0000256" key="2">
    <source>
        <dbReference type="ARBA" id="ARBA00009186"/>
    </source>
</evidence>
<evidence type="ECO:0000313" key="15">
    <source>
        <dbReference type="Proteomes" id="UP000253987"/>
    </source>
</evidence>
<evidence type="ECO:0000256" key="11">
    <source>
        <dbReference type="SAM" id="Phobius"/>
    </source>
</evidence>
<dbReference type="GO" id="GO:0015232">
    <property type="term" value="F:heme transmembrane transporter activity"/>
    <property type="evidence" value="ECO:0007669"/>
    <property type="project" value="InterPro"/>
</dbReference>
<dbReference type="GO" id="GO:0005886">
    <property type="term" value="C:plasma membrane"/>
    <property type="evidence" value="ECO:0007669"/>
    <property type="project" value="UniProtKB-SubCell"/>
</dbReference>
<dbReference type="Pfam" id="PF16327">
    <property type="entry name" value="CcmF_C"/>
    <property type="match status" value="1"/>
</dbReference>
<protein>
    <submittedName>
        <fullName evidence="14">Heme lyase NrfEFG subunit NrfE</fullName>
    </submittedName>
</protein>
<feature type="region of interest" description="Disordered" evidence="10">
    <location>
        <begin position="646"/>
        <end position="672"/>
    </location>
</feature>
<evidence type="ECO:0000256" key="10">
    <source>
        <dbReference type="SAM" id="MobiDB-lite"/>
    </source>
</evidence>
<evidence type="ECO:0000256" key="7">
    <source>
        <dbReference type="ARBA" id="ARBA00022989"/>
    </source>
</evidence>
<feature type="transmembrane region" description="Helical" evidence="11">
    <location>
        <begin position="178"/>
        <end position="198"/>
    </location>
</feature>
<dbReference type="PANTHER" id="PTHR43653:SF1">
    <property type="entry name" value="CYTOCHROME C-TYPE BIOGENESIS PROTEIN CCMF"/>
    <property type="match status" value="1"/>
</dbReference>
<keyword evidence="8 11" id="KW-0472">Membrane</keyword>
<dbReference type="GO" id="GO:0016829">
    <property type="term" value="F:lyase activity"/>
    <property type="evidence" value="ECO:0007669"/>
    <property type="project" value="UniProtKB-KW"/>
</dbReference>
<dbReference type="OrthoDB" id="9761451at2"/>
<keyword evidence="4" id="KW-0997">Cell inner membrane</keyword>
<feature type="transmembrane region" description="Helical" evidence="11">
    <location>
        <begin position="353"/>
        <end position="375"/>
    </location>
</feature>
<keyword evidence="6" id="KW-0201">Cytochrome c-type biogenesis</keyword>
<dbReference type="NCBIfam" id="TIGR00353">
    <property type="entry name" value="nrfE"/>
    <property type="match status" value="1"/>
</dbReference>
<accession>A0A2V3ZYU7</accession>
<feature type="transmembrane region" description="Helical" evidence="11">
    <location>
        <begin position="250"/>
        <end position="266"/>
    </location>
</feature>
<feature type="domain" description="Cytochrome c assembly protein" evidence="12">
    <location>
        <begin position="89"/>
        <end position="296"/>
    </location>
</feature>
<comment type="caution">
    <text evidence="14">The sequence shown here is derived from an EMBL/GenBank/DDBJ whole genome shotgun (WGS) entry which is preliminary data.</text>
</comment>
<name>A0A2V3ZYU7_9GAMM</name>
<evidence type="ECO:0000256" key="1">
    <source>
        <dbReference type="ARBA" id="ARBA00004429"/>
    </source>
</evidence>
<comment type="subcellular location">
    <subcellularLocation>
        <location evidence="1">Cell inner membrane</location>
        <topology evidence="1">Multi-pass membrane protein</topology>
    </subcellularLocation>
</comment>
<dbReference type="GO" id="GO:0017004">
    <property type="term" value="P:cytochrome complex assembly"/>
    <property type="evidence" value="ECO:0007669"/>
    <property type="project" value="UniProtKB-KW"/>
</dbReference>
<reference evidence="14 15" key="2">
    <citation type="submission" date="2018-06" db="EMBL/GenBank/DDBJ databases">
        <title>Marinobactersediminissp. nov, a moderately halophilic bacterium isolated from marine solar saltern.</title>
        <authorList>
            <person name="Zhang Y."/>
        </authorList>
    </citation>
    <scope>NUCLEOTIDE SEQUENCE [LARGE SCALE GENOMIC DNA]</scope>
    <source>
        <strain evidence="14 15">F01</strain>
    </source>
</reference>
<dbReference type="Pfam" id="PF01578">
    <property type="entry name" value="Cytochrom_C_asm"/>
    <property type="match status" value="1"/>
</dbReference>
<keyword evidence="5 11" id="KW-0812">Transmembrane</keyword>
<keyword evidence="7 11" id="KW-1133">Transmembrane helix</keyword>
<evidence type="ECO:0000259" key="13">
    <source>
        <dbReference type="Pfam" id="PF16327"/>
    </source>
</evidence>
<evidence type="ECO:0000256" key="3">
    <source>
        <dbReference type="ARBA" id="ARBA00022475"/>
    </source>
</evidence>
<keyword evidence="15" id="KW-1185">Reference proteome</keyword>
<dbReference type="RefSeq" id="WP_114613213.1">
    <property type="nucleotide sequence ID" value="NZ_QFWX01000004.1"/>
</dbReference>
<sequence length="672" mass="73571">MYPELGQIALILALLLAVLLSVVPLVGSVTGRDQLQAFARPLSAGLFVFVALAFGLLTHAFITDDFSVAYVANNSNSMLPWYYKFSAVWGGHEGSLLLWVLMLVGWALAVAVFSRRLPAVMVSQVLAVLGMVTVGFLLFTIITSNPFDRTLPNVPADGADLNPLLQDFGLIVHPPMLYMGYVGFSVAFAFAIAALINGKLDAAWARWSRPWTTVAWSFLTLGIALGSWWAYYELGWGGWWFWDPVENASLLPWLSGTALIHSLAVTEKRGVFKSWTVLLAIVTFALSLLGTFLVRSGVLTSVHAFASDPDRGTFLLVLLAITILSSLTLYAFRAPVVHVRSRYGSLSREVFLLLNNVLLVAATLLVLVGTLYPLVLDYLDMGRLSIGEPFFNLTFSPLGIAAGLLLGAGIFSRWKKTDGGWLGRKLLWPLAVSTVVTAAVIAGYGSFKPWAFAGIFASVWVTVATFWDLWDKSGSRKGRLHGLKRQTRSYYGMVLGHLGLAIVMAGATVASNYGIERDVRMSPGDTASAGDYQVRFVEIGNRRGKNFTAEYGRFEVSDGSGSLVATLFPEKRQYMVQRNTMTEAGIDAGLFRDIFVAIGERVSDDAWAIRLQYKPLVRWLWLGSLFMAAGGFLAIADRRYRIRVKETDARPTSAPRPEDDNSSRPDPAGAVS</sequence>
<dbReference type="InterPro" id="IPR003568">
    <property type="entry name" value="Cyt_c_biogenesis_CcmF"/>
</dbReference>
<feature type="transmembrane region" description="Helical" evidence="11">
    <location>
        <begin position="6"/>
        <end position="30"/>
    </location>
</feature>
<feature type="transmembrane region" description="Helical" evidence="11">
    <location>
        <begin position="426"/>
        <end position="444"/>
    </location>
</feature>
<dbReference type="InterPro" id="IPR032523">
    <property type="entry name" value="CcmF_C"/>
</dbReference>
<feature type="transmembrane region" description="Helical" evidence="11">
    <location>
        <begin position="275"/>
        <end position="294"/>
    </location>
</feature>